<dbReference type="VEuPathDB" id="AmoebaDB:DICPUDRAFT_32637"/>
<feature type="binding site" evidence="5">
    <location>
        <position position="301"/>
    </location>
    <ligand>
        <name>substrate</name>
    </ligand>
</feature>
<keyword evidence="4 5" id="KW-0378">Hydrolase</keyword>
<evidence type="ECO:0000256" key="5">
    <source>
        <dbReference type="HAMAP-Rule" id="MF_03174"/>
    </source>
</evidence>
<proteinExistence type="inferred from homology"/>
<dbReference type="MEROPS" id="M24.A06"/>
<comment type="cofactor">
    <cofactor evidence="5">
        <name>Co(2+)</name>
        <dbReference type="ChEBI" id="CHEBI:48828"/>
    </cofactor>
    <cofactor evidence="5">
        <name>Zn(2+)</name>
        <dbReference type="ChEBI" id="CHEBI:29105"/>
    </cofactor>
    <cofactor evidence="5">
        <name>Mn(2+)</name>
        <dbReference type="ChEBI" id="CHEBI:29035"/>
    </cofactor>
    <cofactor evidence="5">
        <name>Fe(2+)</name>
        <dbReference type="ChEBI" id="CHEBI:29033"/>
    </cofactor>
    <text evidence="5">Binds 2 divalent metal cations per subunit. Has a high-affinity and a low affinity metal-binding site. The true nature of the physiological cofactor is under debate. The enzyme is active with cobalt, zinc, manganese or divalent iron ions. Most likely, methionine aminopeptidases function as mononuclear Fe(2+)-metalloproteases under physiological conditions, and the catalytically relevant metal-binding site has been assigned to the histidine-containing high-affinity site.</text>
</comment>
<dbReference type="HAMAP" id="MF_01974">
    <property type="entry name" value="MetAP_1"/>
    <property type="match status" value="1"/>
</dbReference>
<dbReference type="SUPFAM" id="SSF55920">
    <property type="entry name" value="Creatinase/aminopeptidase"/>
    <property type="match status" value="1"/>
</dbReference>
<dbReference type="AlphaFoldDB" id="F0ZJH4"/>
<feature type="binding site" evidence="5">
    <location>
        <position position="360"/>
    </location>
    <ligand>
        <name>a divalent metal cation</name>
        <dbReference type="ChEBI" id="CHEBI:60240"/>
        <label>1</label>
    </ligand>
</feature>
<dbReference type="Pfam" id="PF00557">
    <property type="entry name" value="Peptidase_M24"/>
    <property type="match status" value="1"/>
</dbReference>
<dbReference type="GO" id="GO:0004239">
    <property type="term" value="F:initiator methionyl aminopeptidase activity"/>
    <property type="evidence" value="ECO:0007669"/>
    <property type="project" value="UniProtKB-UniRule"/>
</dbReference>
<dbReference type="InParanoid" id="F0ZJH4"/>
<comment type="similarity">
    <text evidence="5">Belongs to the peptidase M24A family. Methionine aminopeptidase type 1 subfamily.</text>
</comment>
<dbReference type="CDD" id="cd01086">
    <property type="entry name" value="MetAP1"/>
    <property type="match status" value="1"/>
</dbReference>
<evidence type="ECO:0000313" key="9">
    <source>
        <dbReference type="Proteomes" id="UP000001064"/>
    </source>
</evidence>
<evidence type="ECO:0000256" key="4">
    <source>
        <dbReference type="ARBA" id="ARBA00022801"/>
    </source>
</evidence>
<evidence type="ECO:0000256" key="3">
    <source>
        <dbReference type="ARBA" id="ARBA00022723"/>
    </source>
</evidence>
<evidence type="ECO:0000259" key="7">
    <source>
        <dbReference type="Pfam" id="PF00557"/>
    </source>
</evidence>
<feature type="binding site" evidence="5">
    <location>
        <position position="360"/>
    </location>
    <ligand>
        <name>a divalent metal cation</name>
        <dbReference type="ChEBI" id="CHEBI:60240"/>
        <label>2</label>
        <note>catalytic</note>
    </ligand>
</feature>
<dbReference type="eggNOG" id="KOG2738">
    <property type="taxonomic scope" value="Eukaryota"/>
</dbReference>
<dbReference type="GeneID" id="10500537"/>
<dbReference type="PANTHER" id="PTHR43330:SF26">
    <property type="entry name" value="METHIONINE AMINOPEPTIDASE 1D, MITOCHONDRIAL"/>
    <property type="match status" value="1"/>
</dbReference>
<dbReference type="InterPro" id="IPR036005">
    <property type="entry name" value="Creatinase/aminopeptidase-like"/>
</dbReference>
<protein>
    <recommendedName>
        <fullName evidence="6">Methionine aminopeptidase</fullName>
        <ecNumber evidence="6">3.4.11.18</ecNumber>
    </recommendedName>
</protein>
<comment type="catalytic activity">
    <reaction evidence="5 6">
        <text>Release of N-terminal amino acids, preferentially methionine, from peptides and arylamides.</text>
        <dbReference type="EC" id="3.4.11.18"/>
    </reaction>
</comment>
<dbReference type="GO" id="GO:0006508">
    <property type="term" value="P:proteolysis"/>
    <property type="evidence" value="ECO:0007669"/>
    <property type="project" value="UniProtKB-KW"/>
</dbReference>
<dbReference type="InterPro" id="IPR001714">
    <property type="entry name" value="Pept_M24_MAP"/>
</dbReference>
<dbReference type="Gene3D" id="3.90.230.10">
    <property type="entry name" value="Creatinase/methionine aminopeptidase superfamily"/>
    <property type="match status" value="1"/>
</dbReference>
<reference evidence="9" key="1">
    <citation type="journal article" date="2011" name="Genome Biol.">
        <title>Comparative genomics of the social amoebae Dictyostelium discoideum and Dictyostelium purpureum.</title>
        <authorList>
            <consortium name="US DOE Joint Genome Institute (JGI-PGF)"/>
            <person name="Sucgang R."/>
            <person name="Kuo A."/>
            <person name="Tian X."/>
            <person name="Salerno W."/>
            <person name="Parikh A."/>
            <person name="Feasley C.L."/>
            <person name="Dalin E."/>
            <person name="Tu H."/>
            <person name="Huang E."/>
            <person name="Barry K."/>
            <person name="Lindquist E."/>
            <person name="Shapiro H."/>
            <person name="Bruce D."/>
            <person name="Schmutz J."/>
            <person name="Salamov A."/>
            <person name="Fey P."/>
            <person name="Gaudet P."/>
            <person name="Anjard C."/>
            <person name="Babu M.M."/>
            <person name="Basu S."/>
            <person name="Bushmanova Y."/>
            <person name="van der Wel H."/>
            <person name="Katoh-Kurasawa M."/>
            <person name="Dinh C."/>
            <person name="Coutinho P.M."/>
            <person name="Saito T."/>
            <person name="Elias M."/>
            <person name="Schaap P."/>
            <person name="Kay R.R."/>
            <person name="Henrissat B."/>
            <person name="Eichinger L."/>
            <person name="Rivero F."/>
            <person name="Putnam N.H."/>
            <person name="West C.M."/>
            <person name="Loomis W.F."/>
            <person name="Chisholm R.L."/>
            <person name="Shaulsky G."/>
            <person name="Strassmann J.E."/>
            <person name="Queller D.C."/>
            <person name="Kuspa A."/>
            <person name="Grigoriev I.V."/>
        </authorList>
    </citation>
    <scope>NUCLEOTIDE SEQUENCE [LARGE SCALE GENOMIC DNA]</scope>
    <source>
        <strain evidence="9">QSDP1</strain>
    </source>
</reference>
<gene>
    <name evidence="8" type="ORF">DICPUDRAFT_32637</name>
</gene>
<keyword evidence="3 5" id="KW-0479">Metal-binding</keyword>
<keyword evidence="2 5" id="KW-0645">Protease</keyword>
<dbReference type="RefSeq" id="XP_003287554.1">
    <property type="nucleotide sequence ID" value="XM_003287506.1"/>
</dbReference>
<dbReference type="GO" id="GO:0046872">
    <property type="term" value="F:metal ion binding"/>
    <property type="evidence" value="ECO:0007669"/>
    <property type="project" value="UniProtKB-UniRule"/>
</dbReference>
<comment type="function">
    <text evidence="6">Cotranslationally removes the N-terminal methionine from nascent proteins. The N-terminal methionine is often cleaved when the second residue in the primary sequence is small and uncharged (Met-Ala-, Cys, Gly, Pro, Ser, Thr, or Val).</text>
</comment>
<feature type="binding site" evidence="5">
    <location>
        <position position="231"/>
    </location>
    <ligand>
        <name>a divalent metal cation</name>
        <dbReference type="ChEBI" id="CHEBI:60240"/>
        <label>1</label>
    </ligand>
</feature>
<organism evidence="8 9">
    <name type="scientific">Dictyostelium purpureum</name>
    <name type="common">Slime mold</name>
    <dbReference type="NCBI Taxonomy" id="5786"/>
    <lineage>
        <taxon>Eukaryota</taxon>
        <taxon>Amoebozoa</taxon>
        <taxon>Evosea</taxon>
        <taxon>Eumycetozoa</taxon>
        <taxon>Dictyostelia</taxon>
        <taxon>Dictyosteliales</taxon>
        <taxon>Dictyosteliaceae</taxon>
        <taxon>Dictyostelium</taxon>
    </lineage>
</organism>
<evidence type="ECO:0000256" key="2">
    <source>
        <dbReference type="ARBA" id="ARBA00022670"/>
    </source>
</evidence>
<dbReference type="InterPro" id="IPR002467">
    <property type="entry name" value="Pept_M24A_MAP1"/>
</dbReference>
<feature type="binding site" evidence="5">
    <location>
        <position position="231"/>
    </location>
    <ligand>
        <name>a divalent metal cation</name>
        <dbReference type="ChEBI" id="CHEBI:60240"/>
        <label>2</label>
        <note>catalytic</note>
    </ligand>
</feature>
<evidence type="ECO:0000256" key="1">
    <source>
        <dbReference type="ARBA" id="ARBA00022438"/>
    </source>
</evidence>
<evidence type="ECO:0000256" key="6">
    <source>
        <dbReference type="RuleBase" id="RU003653"/>
    </source>
</evidence>
<name>F0ZJH4_DICPU</name>
<dbReference type="GO" id="GO:0070006">
    <property type="term" value="F:metalloaminopeptidase activity"/>
    <property type="evidence" value="ECO:0000318"/>
    <property type="project" value="GO_Central"/>
</dbReference>
<dbReference type="OrthoDB" id="3209743at2759"/>
<evidence type="ECO:0000313" key="8">
    <source>
        <dbReference type="EMBL" id="EGC35900.1"/>
    </source>
</evidence>
<sequence length="375" mass="42351">MNKLINNNFIKNVTKFNRSNLSLLSTNKIINSNSFVKHYTTSNEERDREEIREFIRQQSITDTRKIAKPKNAINRKVKRNLAYQHNRNPDNIILGGIVSSSQPVPPHIQVPPYVKGEKVIDMDLDDPIEIHTPESIAGMRAVCKLAKEILHFAGTLVKPGITTDEIDKIVHEEIIRRGAYPSPLGYKGFPKSICTSVNEILCHGIPDDRPLQNGDIINIDVTVYLNGYHGDTSATFPVGEIDEAAKKLINIAQKALFVGMEAVKPGEQFKEIGRAIQTMTHKHSFGVAAEFTGHGIGKTFHCAPYVFQCVNKFDFVMKPGMIFTVEPLVVESTTPFVEWEMWDDEWTIHTKDYGWSAQFEHTILVTEDGYEILTE</sequence>
<feature type="domain" description="Peptidase M24" evidence="7">
    <location>
        <begin position="138"/>
        <end position="367"/>
    </location>
</feature>
<dbReference type="STRING" id="5786.F0ZJH4"/>
<dbReference type="PANTHER" id="PTHR43330">
    <property type="entry name" value="METHIONINE AMINOPEPTIDASE"/>
    <property type="match status" value="1"/>
</dbReference>
<dbReference type="EC" id="3.4.11.18" evidence="6"/>
<dbReference type="InterPro" id="IPR000994">
    <property type="entry name" value="Pept_M24"/>
</dbReference>
<dbReference type="GO" id="GO:0005829">
    <property type="term" value="C:cytosol"/>
    <property type="evidence" value="ECO:0000318"/>
    <property type="project" value="GO_Central"/>
</dbReference>
<dbReference type="Proteomes" id="UP000001064">
    <property type="component" value="Unassembled WGS sequence"/>
</dbReference>
<feature type="binding site" evidence="5">
    <location>
        <position position="220"/>
    </location>
    <ligand>
        <name>a divalent metal cation</name>
        <dbReference type="ChEBI" id="CHEBI:60240"/>
        <label>1</label>
    </ligand>
</feature>
<feature type="binding site" evidence="5">
    <location>
        <position position="203"/>
    </location>
    <ligand>
        <name>substrate</name>
    </ligand>
</feature>
<dbReference type="OMA" id="RGAESCY"/>
<dbReference type="EMBL" id="GL871043">
    <property type="protein sequence ID" value="EGC35900.1"/>
    <property type="molecule type" value="Genomic_DNA"/>
</dbReference>
<dbReference type="NCBIfam" id="TIGR00500">
    <property type="entry name" value="met_pdase_I"/>
    <property type="match status" value="1"/>
</dbReference>
<accession>F0ZJH4</accession>
<feature type="binding site" evidence="5">
    <location>
        <position position="326"/>
    </location>
    <ligand>
        <name>a divalent metal cation</name>
        <dbReference type="ChEBI" id="CHEBI:60240"/>
        <label>2</label>
        <note>catalytic</note>
    </ligand>
</feature>
<feature type="binding site" evidence="5">
    <location>
        <position position="294"/>
    </location>
    <ligand>
        <name>a divalent metal cation</name>
        <dbReference type="ChEBI" id="CHEBI:60240"/>
        <label>2</label>
        <note>catalytic</note>
    </ligand>
</feature>
<dbReference type="FunCoup" id="F0ZJH4">
    <property type="interactions" value="14"/>
</dbReference>
<dbReference type="PRINTS" id="PR00599">
    <property type="entry name" value="MAPEPTIDASE"/>
</dbReference>
<dbReference type="KEGG" id="dpp:DICPUDRAFT_32637"/>
<keyword evidence="9" id="KW-1185">Reference proteome</keyword>
<keyword evidence="1 5" id="KW-0031">Aminopeptidase</keyword>